<comment type="caution">
    <text evidence="10">The sequence shown here is derived from an EMBL/GenBank/DDBJ whole genome shotgun (WGS) entry which is preliminary data.</text>
</comment>
<comment type="subcellular location">
    <subcellularLocation>
        <location evidence="1">Cell inner membrane</location>
        <topology evidence="1">Multi-pass membrane protein</topology>
    </subcellularLocation>
</comment>
<organism evidence="10">
    <name type="scientific">marine sediment metagenome</name>
    <dbReference type="NCBI Taxonomy" id="412755"/>
    <lineage>
        <taxon>unclassified sequences</taxon>
        <taxon>metagenomes</taxon>
        <taxon>ecological metagenomes</taxon>
    </lineage>
</organism>
<dbReference type="InterPro" id="IPR007387">
    <property type="entry name" value="TRAP_DctQ"/>
</dbReference>
<reference evidence="10" key="1">
    <citation type="journal article" date="2015" name="Nature">
        <title>Complex archaea that bridge the gap between prokaryotes and eukaryotes.</title>
        <authorList>
            <person name="Spang A."/>
            <person name="Saw J.H."/>
            <person name="Jorgensen S.L."/>
            <person name="Zaremba-Niedzwiedzka K."/>
            <person name="Martijn J."/>
            <person name="Lind A.E."/>
            <person name="van Eijk R."/>
            <person name="Schleper C."/>
            <person name="Guy L."/>
            <person name="Ettema T.J."/>
        </authorList>
    </citation>
    <scope>NUCLEOTIDE SEQUENCE</scope>
</reference>
<dbReference type="GO" id="GO:0005886">
    <property type="term" value="C:plasma membrane"/>
    <property type="evidence" value="ECO:0007669"/>
    <property type="project" value="UniProtKB-SubCell"/>
</dbReference>
<feature type="transmembrane region" description="Helical" evidence="8">
    <location>
        <begin position="57"/>
        <end position="73"/>
    </location>
</feature>
<feature type="transmembrane region" description="Helical" evidence="8">
    <location>
        <begin position="139"/>
        <end position="161"/>
    </location>
</feature>
<evidence type="ECO:0000313" key="10">
    <source>
        <dbReference type="EMBL" id="KKO02240.1"/>
    </source>
</evidence>
<keyword evidence="3" id="KW-1003">Cell membrane</keyword>
<gene>
    <name evidence="10" type="ORF">LCGC14_0106550</name>
</gene>
<evidence type="ECO:0000256" key="7">
    <source>
        <dbReference type="ARBA" id="ARBA00023136"/>
    </source>
</evidence>
<keyword evidence="5 8" id="KW-0812">Transmembrane</keyword>
<accession>A0A0F9VDV4</accession>
<sequence length="182" mass="20660">MRSNAHEPRLLRWLDCLTEGVGRAIAWLVVIMMLVQFAIVIMRYALGIHSTVMQESVMYMHAAVFMLGAAWTLRHDGHVRVDIFYRRWSDRGRAWIDFLGTLFLLIPVSLFIAISSFRYVATSWAIMERSPDGGIPGVFLLKTLILVMVGLLLLQAVAQLIRQALIIRGKLPSSSPEHEEII</sequence>
<evidence type="ECO:0000256" key="3">
    <source>
        <dbReference type="ARBA" id="ARBA00022475"/>
    </source>
</evidence>
<keyword evidence="2" id="KW-0813">Transport</keyword>
<keyword evidence="6 8" id="KW-1133">Transmembrane helix</keyword>
<keyword evidence="7 8" id="KW-0472">Membrane</keyword>
<dbReference type="PANTHER" id="PTHR35011:SF4">
    <property type="entry name" value="SLL1102 PROTEIN"/>
    <property type="match status" value="1"/>
</dbReference>
<evidence type="ECO:0000256" key="4">
    <source>
        <dbReference type="ARBA" id="ARBA00022519"/>
    </source>
</evidence>
<evidence type="ECO:0000256" key="2">
    <source>
        <dbReference type="ARBA" id="ARBA00022448"/>
    </source>
</evidence>
<name>A0A0F9VDV4_9ZZZZ</name>
<proteinExistence type="predicted"/>
<dbReference type="EMBL" id="LAZR01000031">
    <property type="protein sequence ID" value="KKO02240.1"/>
    <property type="molecule type" value="Genomic_DNA"/>
</dbReference>
<evidence type="ECO:0000256" key="6">
    <source>
        <dbReference type="ARBA" id="ARBA00022989"/>
    </source>
</evidence>
<dbReference type="Pfam" id="PF04290">
    <property type="entry name" value="DctQ"/>
    <property type="match status" value="1"/>
</dbReference>
<dbReference type="PANTHER" id="PTHR35011">
    <property type="entry name" value="2,3-DIKETO-L-GULONATE TRAP TRANSPORTER SMALL PERMEASE PROTEIN YIAM"/>
    <property type="match status" value="1"/>
</dbReference>
<dbReference type="AlphaFoldDB" id="A0A0F9VDV4"/>
<evidence type="ECO:0000256" key="5">
    <source>
        <dbReference type="ARBA" id="ARBA00022692"/>
    </source>
</evidence>
<feature type="transmembrane region" description="Helical" evidence="8">
    <location>
        <begin position="94"/>
        <end position="119"/>
    </location>
</feature>
<keyword evidence="4" id="KW-0997">Cell inner membrane</keyword>
<protein>
    <recommendedName>
        <fullName evidence="9">Tripartite ATP-independent periplasmic transporters DctQ component domain-containing protein</fullName>
    </recommendedName>
</protein>
<dbReference type="InterPro" id="IPR055348">
    <property type="entry name" value="DctQ"/>
</dbReference>
<feature type="transmembrane region" description="Helical" evidence="8">
    <location>
        <begin position="21"/>
        <end position="45"/>
    </location>
</feature>
<evidence type="ECO:0000256" key="1">
    <source>
        <dbReference type="ARBA" id="ARBA00004429"/>
    </source>
</evidence>
<evidence type="ECO:0000256" key="8">
    <source>
        <dbReference type="SAM" id="Phobius"/>
    </source>
</evidence>
<evidence type="ECO:0000259" key="9">
    <source>
        <dbReference type="Pfam" id="PF04290"/>
    </source>
</evidence>
<feature type="domain" description="Tripartite ATP-independent periplasmic transporters DctQ component" evidence="9">
    <location>
        <begin position="32"/>
        <end position="164"/>
    </location>
</feature>